<evidence type="ECO:0000256" key="1">
    <source>
        <dbReference type="SAM" id="MobiDB-lite"/>
    </source>
</evidence>
<reference evidence="3" key="1">
    <citation type="submission" date="2024-07" db="EMBL/GenBank/DDBJ databases">
        <authorList>
            <person name="Yu S.T."/>
        </authorList>
    </citation>
    <scope>NUCLEOTIDE SEQUENCE</scope>
    <source>
        <strain evidence="3">R28</strain>
    </source>
</reference>
<accession>A0AB39PN51</accession>
<feature type="region of interest" description="Disordered" evidence="1">
    <location>
        <begin position="59"/>
        <end position="81"/>
    </location>
</feature>
<evidence type="ECO:0000256" key="2">
    <source>
        <dbReference type="SAM" id="SignalP"/>
    </source>
</evidence>
<name>A0AB39PN51_9ACTN</name>
<feature type="signal peptide" evidence="2">
    <location>
        <begin position="1"/>
        <end position="26"/>
    </location>
</feature>
<dbReference type="EMBL" id="CP163439">
    <property type="protein sequence ID" value="XDQ31914.1"/>
    <property type="molecule type" value="Genomic_DNA"/>
</dbReference>
<keyword evidence="2" id="KW-0732">Signal</keyword>
<organism evidence="3">
    <name type="scientific">Streptomyces sp. R28</name>
    <dbReference type="NCBI Taxonomy" id="3238628"/>
    <lineage>
        <taxon>Bacteria</taxon>
        <taxon>Bacillati</taxon>
        <taxon>Actinomycetota</taxon>
        <taxon>Actinomycetes</taxon>
        <taxon>Kitasatosporales</taxon>
        <taxon>Streptomycetaceae</taxon>
        <taxon>Streptomyces</taxon>
    </lineage>
</organism>
<feature type="chain" id="PRO_5044249334" evidence="2">
    <location>
        <begin position="27"/>
        <end position="81"/>
    </location>
</feature>
<proteinExistence type="predicted"/>
<dbReference type="RefSeq" id="WP_369166405.1">
    <property type="nucleotide sequence ID" value="NZ_CP163439.1"/>
</dbReference>
<dbReference type="AlphaFoldDB" id="A0AB39PN51"/>
<evidence type="ECO:0000313" key="3">
    <source>
        <dbReference type="EMBL" id="XDQ31914.1"/>
    </source>
</evidence>
<feature type="compositionally biased region" description="Polar residues" evidence="1">
    <location>
        <begin position="59"/>
        <end position="69"/>
    </location>
</feature>
<gene>
    <name evidence="3" type="ORF">AB5J49_00180</name>
</gene>
<sequence>MNTTKRALTTLALAGATLTITGTANASSVLGLGDSGGQNRDESVNQVVSVFGDSFMSGQSNTFAPSASITGIDGVGTSDMR</sequence>
<protein>
    <submittedName>
        <fullName evidence="3">Uncharacterized protein</fullName>
    </submittedName>
</protein>